<dbReference type="Proteomes" id="UP000228531">
    <property type="component" value="Unassembled WGS sequence"/>
</dbReference>
<dbReference type="RefSeq" id="WP_100368472.1">
    <property type="nucleotide sequence ID" value="NZ_PGTY01000002.1"/>
</dbReference>
<proteinExistence type="predicted"/>
<comment type="caution">
    <text evidence="2">The sequence shown here is derived from an EMBL/GenBank/DDBJ whole genome shotgun (WGS) entry which is preliminary data.</text>
</comment>
<accession>A0A2M8W5G5</accession>
<name>A0A2M8W5G5_9RHOB</name>
<protein>
    <submittedName>
        <fullName evidence="2">Uncharacterized protein</fullName>
    </submittedName>
</protein>
<dbReference type="OrthoDB" id="7707180at2"/>
<evidence type="ECO:0000256" key="1">
    <source>
        <dbReference type="SAM" id="Phobius"/>
    </source>
</evidence>
<keyword evidence="3" id="KW-1185">Reference proteome</keyword>
<keyword evidence="1" id="KW-0472">Membrane</keyword>
<dbReference type="AlphaFoldDB" id="A0A2M8W5G5"/>
<gene>
    <name evidence="2" type="ORF">BC777_2510</name>
</gene>
<evidence type="ECO:0000313" key="2">
    <source>
        <dbReference type="EMBL" id="PJI86152.1"/>
    </source>
</evidence>
<dbReference type="EMBL" id="PGTY01000002">
    <property type="protein sequence ID" value="PJI86152.1"/>
    <property type="molecule type" value="Genomic_DNA"/>
</dbReference>
<organism evidence="2 3">
    <name type="scientific">Yoonia maricola</name>
    <dbReference type="NCBI Taxonomy" id="420999"/>
    <lineage>
        <taxon>Bacteria</taxon>
        <taxon>Pseudomonadati</taxon>
        <taxon>Pseudomonadota</taxon>
        <taxon>Alphaproteobacteria</taxon>
        <taxon>Rhodobacterales</taxon>
        <taxon>Paracoccaceae</taxon>
        <taxon>Yoonia</taxon>
    </lineage>
</organism>
<sequence length="179" mass="19440">MALRYDFDMVAITPEGLPDEFGDLTVTGVAAEKVAMFRDAQTANALKTADAAVRTYFTDSGFALSHFDSGAPTGRFAMRDEDARIAVIDRLTANLETHDLTNAAWGTFDFDAFMDALDAATPVEDELLAPTKKPTPEHDRAVAEARIASRKDKGRRMMALGGSLLGLIMIFYVASQTLN</sequence>
<keyword evidence="1" id="KW-0812">Transmembrane</keyword>
<evidence type="ECO:0000313" key="3">
    <source>
        <dbReference type="Proteomes" id="UP000228531"/>
    </source>
</evidence>
<reference evidence="2 3" key="1">
    <citation type="submission" date="2017-11" db="EMBL/GenBank/DDBJ databases">
        <title>Genomic Encyclopedia of Archaeal and Bacterial Type Strains, Phase II (KMG-II): From Individual Species to Whole Genera.</title>
        <authorList>
            <person name="Goeker M."/>
        </authorList>
    </citation>
    <scope>NUCLEOTIDE SEQUENCE [LARGE SCALE GENOMIC DNA]</scope>
    <source>
        <strain evidence="2 3">DSM 29128</strain>
    </source>
</reference>
<keyword evidence="1" id="KW-1133">Transmembrane helix</keyword>
<feature type="transmembrane region" description="Helical" evidence="1">
    <location>
        <begin position="157"/>
        <end position="174"/>
    </location>
</feature>